<dbReference type="PANTHER" id="PTHR24155">
    <property type="entry name" value="OSTEOCLAST-STIMULATING FACTOR 1"/>
    <property type="match status" value="1"/>
</dbReference>
<dbReference type="CDD" id="cd09497">
    <property type="entry name" value="SAM_caskin1_2_repeat1"/>
    <property type="match status" value="1"/>
</dbReference>
<evidence type="ECO:0000259" key="2">
    <source>
        <dbReference type="PROSITE" id="PS50105"/>
    </source>
</evidence>
<feature type="compositionally biased region" description="Polar residues" evidence="1">
    <location>
        <begin position="449"/>
        <end position="459"/>
    </location>
</feature>
<proteinExistence type="predicted"/>
<reference evidence="3 4" key="1">
    <citation type="submission" date="2015-09" db="EMBL/GenBank/DDBJ databases">
        <title>Trachymyrmex zeteki WGS genome.</title>
        <authorList>
            <person name="Nygaard S."/>
            <person name="Hu H."/>
            <person name="Boomsma J."/>
            <person name="Zhang G."/>
        </authorList>
    </citation>
    <scope>NUCLEOTIDE SEQUENCE [LARGE SCALE GENOMIC DNA]</scope>
    <source>
        <strain evidence="3">Tzet28-1</strain>
        <tissue evidence="3">Whole body</tissue>
    </source>
</reference>
<sequence length="766" mass="82874">MAITSMTNCLGPPPLPPGKRFLQKSSKKLSSTYKSFCDPAVEIWLPHGIPENLMAKVYLHEITMSKIGMNQNLFRSCSEGNLRARETTVLPSTSLNKCIKAIYGSWKNLLYFGGMSRPSKAVTQAKKVAPPAVPDVFRHSGSSFGSAGYASSEDNCFLSGSGPGGTTDDGSYVVPSGKSPGPIFTHSGFTFPPVIGKYAHAEDQGIDMTQSPGRDSPGLRGPGALASSPRCSISSLGSHPDRPTDLDVVHAWLTELQFEEYFPLFASAGYDLATITRMTPEDLTAIGIKKPNHRKRLKAEIDNLNIGDGLPEHVPGSLEEWLRLLRLEEYLGALHQQGMRSVEDVTTLTWEDLEDIGIVRLGHQKKLLLAIKRVKDIRAGKRIQPLDLARLPPHPGHTQDVVIQRSGPDLPSPDENCSSPVLRSFQRGGSDTTSDVTWKSMYAAFPTDYNTVGRTSSRGKSLESLEDAPLGYPPSPAPTSHPQSLDWRPRSFEDGDLTPTNDVSVVDAGGGTLPRPRHCLVRPRPVAKVTATPGQYKSLPRDLNNKYQLTYGLESSPHLPKRCPPSPPRRQNSRDTTSSSVIAVGGSVIGDVVIDCSGPVPTASCDDHHIHHHQHLLHHPSPPPPAPKPVPTSASSTPPQLNRPSSSMSRSWGSVSVNINEEHELIASLALQHRNGSDASFKSSSSTESDSLPFANENAGTIKQRANRAQEYIAGPNSSISGHIVNHHSNGGEPADVLNDIGNMLANLTDELDAMLEEEKRQGLNS</sequence>
<feature type="domain" description="SAM" evidence="2">
    <location>
        <begin position="317"/>
        <end position="377"/>
    </location>
</feature>
<gene>
    <name evidence="3" type="ORF">ALC60_01017</name>
</gene>
<protein>
    <submittedName>
        <fullName evidence="3">Caskin-1</fullName>
    </submittedName>
</protein>
<feature type="compositionally biased region" description="Low complexity" evidence="1">
    <location>
        <begin position="631"/>
        <end position="652"/>
    </location>
</feature>
<dbReference type="Gene3D" id="1.10.150.50">
    <property type="entry name" value="Transcription Factor, Ets-1"/>
    <property type="match status" value="2"/>
</dbReference>
<dbReference type="PANTHER" id="PTHR24155:SF11">
    <property type="entry name" value="CASKIN, ISOFORM B"/>
    <property type="match status" value="1"/>
</dbReference>
<dbReference type="GO" id="GO:0019903">
    <property type="term" value="F:protein phosphatase binding"/>
    <property type="evidence" value="ECO:0007669"/>
    <property type="project" value="TreeGrafter"/>
</dbReference>
<dbReference type="FunFam" id="1.10.150.50:FF:000028">
    <property type="entry name" value="caskin-2 isoform X2"/>
    <property type="match status" value="1"/>
</dbReference>
<feature type="compositionally biased region" description="Polar residues" evidence="1">
    <location>
        <begin position="415"/>
        <end position="433"/>
    </location>
</feature>
<dbReference type="Pfam" id="PF00536">
    <property type="entry name" value="SAM_1"/>
    <property type="match status" value="2"/>
</dbReference>
<keyword evidence="4" id="KW-1185">Reference proteome</keyword>
<feature type="region of interest" description="Disordered" evidence="1">
    <location>
        <begin position="553"/>
        <end position="579"/>
    </location>
</feature>
<dbReference type="FunFam" id="1.10.150.50:FF:000071">
    <property type="entry name" value="Caskin, isoform D"/>
    <property type="match status" value="1"/>
</dbReference>
<feature type="compositionally biased region" description="Pro residues" evidence="1">
    <location>
        <begin position="620"/>
        <end position="630"/>
    </location>
</feature>
<dbReference type="GO" id="GO:0007409">
    <property type="term" value="P:axonogenesis"/>
    <property type="evidence" value="ECO:0007669"/>
    <property type="project" value="TreeGrafter"/>
</dbReference>
<dbReference type="EMBL" id="KQ982116">
    <property type="protein sequence ID" value="KYQ59922.1"/>
    <property type="molecule type" value="Genomic_DNA"/>
</dbReference>
<evidence type="ECO:0000313" key="3">
    <source>
        <dbReference type="EMBL" id="KYQ59922.1"/>
    </source>
</evidence>
<dbReference type="GO" id="GO:0030424">
    <property type="term" value="C:axon"/>
    <property type="evidence" value="ECO:0007669"/>
    <property type="project" value="TreeGrafter"/>
</dbReference>
<dbReference type="InterPro" id="IPR013761">
    <property type="entry name" value="SAM/pointed_sf"/>
</dbReference>
<feature type="region of interest" description="Disordered" evidence="1">
    <location>
        <begin position="449"/>
        <end position="502"/>
    </location>
</feature>
<feature type="region of interest" description="Disordered" evidence="1">
    <location>
        <begin position="404"/>
        <end position="433"/>
    </location>
</feature>
<dbReference type="GO" id="GO:0035591">
    <property type="term" value="F:signaling adaptor activity"/>
    <property type="evidence" value="ECO:0007669"/>
    <property type="project" value="TreeGrafter"/>
</dbReference>
<feature type="domain" description="SAM" evidence="2">
    <location>
        <begin position="244"/>
        <end position="307"/>
    </location>
</feature>
<evidence type="ECO:0000256" key="1">
    <source>
        <dbReference type="SAM" id="MobiDB-lite"/>
    </source>
</evidence>
<accession>A0A151XHN9</accession>
<dbReference type="Proteomes" id="UP000075809">
    <property type="component" value="Unassembled WGS sequence"/>
</dbReference>
<feature type="region of interest" description="Disordered" evidence="1">
    <location>
        <begin position="605"/>
        <end position="652"/>
    </location>
</feature>
<evidence type="ECO:0000313" key="4">
    <source>
        <dbReference type="Proteomes" id="UP000075809"/>
    </source>
</evidence>
<dbReference type="GO" id="GO:0005925">
    <property type="term" value="C:focal adhesion"/>
    <property type="evidence" value="ECO:0007669"/>
    <property type="project" value="TreeGrafter"/>
</dbReference>
<organism evidence="3 4">
    <name type="scientific">Mycetomoellerius zeteki</name>
    <dbReference type="NCBI Taxonomy" id="64791"/>
    <lineage>
        <taxon>Eukaryota</taxon>
        <taxon>Metazoa</taxon>
        <taxon>Ecdysozoa</taxon>
        <taxon>Arthropoda</taxon>
        <taxon>Hexapoda</taxon>
        <taxon>Insecta</taxon>
        <taxon>Pterygota</taxon>
        <taxon>Neoptera</taxon>
        <taxon>Endopterygota</taxon>
        <taxon>Hymenoptera</taxon>
        <taxon>Apocrita</taxon>
        <taxon>Aculeata</taxon>
        <taxon>Formicoidea</taxon>
        <taxon>Formicidae</taxon>
        <taxon>Myrmicinae</taxon>
        <taxon>Mycetomoellerius</taxon>
    </lineage>
</organism>
<dbReference type="AlphaFoldDB" id="A0A151XHN9"/>
<dbReference type="InterPro" id="IPR001660">
    <property type="entry name" value="SAM"/>
</dbReference>
<dbReference type="SUPFAM" id="SSF47769">
    <property type="entry name" value="SAM/Pointed domain"/>
    <property type="match status" value="2"/>
</dbReference>
<dbReference type="SMART" id="SM00454">
    <property type="entry name" value="SAM"/>
    <property type="match status" value="2"/>
</dbReference>
<name>A0A151XHN9_9HYME</name>
<dbReference type="InterPro" id="IPR035497">
    <property type="entry name" value="Caskin1/2_SAM_1"/>
</dbReference>
<dbReference type="GO" id="GO:0007185">
    <property type="term" value="P:cell surface receptor protein tyrosine phosphatase signaling pathway"/>
    <property type="evidence" value="ECO:0007669"/>
    <property type="project" value="TreeGrafter"/>
</dbReference>
<dbReference type="PROSITE" id="PS50105">
    <property type="entry name" value="SAM_DOMAIN"/>
    <property type="match status" value="2"/>
</dbReference>
<feature type="region of interest" description="Disordered" evidence="1">
    <location>
        <begin position="206"/>
        <end position="240"/>
    </location>
</feature>
<dbReference type="STRING" id="64791.A0A151XHN9"/>